<keyword evidence="2" id="KW-0238">DNA-binding</keyword>
<dbReference type="Gene3D" id="1.10.10.60">
    <property type="entry name" value="Homeodomain-like"/>
    <property type="match status" value="2"/>
</dbReference>
<name>A0A8J6TWF1_9FIRM</name>
<dbReference type="Proteomes" id="UP000632659">
    <property type="component" value="Unassembled WGS sequence"/>
</dbReference>
<evidence type="ECO:0000313" key="6">
    <source>
        <dbReference type="Proteomes" id="UP000632659"/>
    </source>
</evidence>
<gene>
    <name evidence="5" type="ORF">H8702_00710</name>
</gene>
<dbReference type="GO" id="GO:0043565">
    <property type="term" value="F:sequence-specific DNA binding"/>
    <property type="evidence" value="ECO:0007669"/>
    <property type="project" value="InterPro"/>
</dbReference>
<dbReference type="PROSITE" id="PS00041">
    <property type="entry name" value="HTH_ARAC_FAMILY_1"/>
    <property type="match status" value="1"/>
</dbReference>
<dbReference type="GO" id="GO:0003700">
    <property type="term" value="F:DNA-binding transcription factor activity"/>
    <property type="evidence" value="ECO:0007669"/>
    <property type="project" value="InterPro"/>
</dbReference>
<comment type="caution">
    <text evidence="5">The sequence shown here is derived from an EMBL/GenBank/DDBJ whole genome shotgun (WGS) entry which is preliminary data.</text>
</comment>
<dbReference type="RefSeq" id="WP_154824743.1">
    <property type="nucleotide sequence ID" value="NZ_JACRTL010000001.1"/>
</dbReference>
<dbReference type="InterPro" id="IPR009057">
    <property type="entry name" value="Homeodomain-like_sf"/>
</dbReference>
<dbReference type="PANTHER" id="PTHR43280">
    <property type="entry name" value="ARAC-FAMILY TRANSCRIPTIONAL REGULATOR"/>
    <property type="match status" value="1"/>
</dbReference>
<dbReference type="PRINTS" id="PR00032">
    <property type="entry name" value="HTHARAC"/>
</dbReference>
<dbReference type="EMBL" id="JACRTL010000001">
    <property type="protein sequence ID" value="MBC8609640.1"/>
    <property type="molecule type" value="Genomic_DNA"/>
</dbReference>
<dbReference type="InterPro" id="IPR020449">
    <property type="entry name" value="Tscrpt_reg_AraC-type_HTH"/>
</dbReference>
<evidence type="ECO:0000256" key="2">
    <source>
        <dbReference type="ARBA" id="ARBA00023125"/>
    </source>
</evidence>
<evidence type="ECO:0000256" key="1">
    <source>
        <dbReference type="ARBA" id="ARBA00023015"/>
    </source>
</evidence>
<accession>A0A8J6TWF1</accession>
<keyword evidence="6" id="KW-1185">Reference proteome</keyword>
<dbReference type="InterPro" id="IPR018060">
    <property type="entry name" value="HTH_AraC"/>
</dbReference>
<dbReference type="Pfam" id="PF12833">
    <property type="entry name" value="HTH_18"/>
    <property type="match status" value="1"/>
</dbReference>
<organism evidence="5 6">
    <name type="scientific">Massiliimalia timonensis</name>
    <dbReference type="NCBI Taxonomy" id="1987501"/>
    <lineage>
        <taxon>Bacteria</taxon>
        <taxon>Bacillati</taxon>
        <taxon>Bacillota</taxon>
        <taxon>Clostridia</taxon>
        <taxon>Eubacteriales</taxon>
        <taxon>Oscillospiraceae</taxon>
        <taxon>Massiliimalia</taxon>
    </lineage>
</organism>
<evidence type="ECO:0000256" key="3">
    <source>
        <dbReference type="ARBA" id="ARBA00023163"/>
    </source>
</evidence>
<sequence length="138" mass="16175">MNYAKNHNELFVLVERTIFDFVDLMNPGHPANTKFVIQNALIYIEENYAQHLTLAKVAQHVYLSNSRFSTLFAEEMKESFSKYLTNKRIEKAKELMKNPYAKIYEISYAVGFQDARYFSAVFKKSTGLTPMEYLKKHL</sequence>
<dbReference type="PROSITE" id="PS01124">
    <property type="entry name" value="HTH_ARAC_FAMILY_2"/>
    <property type="match status" value="1"/>
</dbReference>
<protein>
    <submittedName>
        <fullName evidence="5">Helix-turn-helix domain-containing protein</fullName>
    </submittedName>
</protein>
<dbReference type="SUPFAM" id="SSF46689">
    <property type="entry name" value="Homeodomain-like"/>
    <property type="match status" value="2"/>
</dbReference>
<evidence type="ECO:0000313" key="5">
    <source>
        <dbReference type="EMBL" id="MBC8609640.1"/>
    </source>
</evidence>
<dbReference type="InterPro" id="IPR018062">
    <property type="entry name" value="HTH_AraC-typ_CS"/>
</dbReference>
<proteinExistence type="predicted"/>
<feature type="domain" description="HTH araC/xylS-type" evidence="4">
    <location>
        <begin position="38"/>
        <end position="136"/>
    </location>
</feature>
<reference evidence="5" key="1">
    <citation type="submission" date="2020-08" db="EMBL/GenBank/DDBJ databases">
        <title>Genome public.</title>
        <authorList>
            <person name="Liu C."/>
            <person name="Sun Q."/>
        </authorList>
    </citation>
    <scope>NUCLEOTIDE SEQUENCE</scope>
    <source>
        <strain evidence="5">NSJ-15</strain>
    </source>
</reference>
<evidence type="ECO:0000259" key="4">
    <source>
        <dbReference type="PROSITE" id="PS01124"/>
    </source>
</evidence>
<dbReference type="PANTHER" id="PTHR43280:SF2">
    <property type="entry name" value="HTH-TYPE TRANSCRIPTIONAL REGULATOR EXSA"/>
    <property type="match status" value="1"/>
</dbReference>
<dbReference type="AlphaFoldDB" id="A0A8J6TWF1"/>
<keyword evidence="3" id="KW-0804">Transcription</keyword>
<keyword evidence="1" id="KW-0805">Transcription regulation</keyword>
<dbReference type="SMART" id="SM00342">
    <property type="entry name" value="HTH_ARAC"/>
    <property type="match status" value="1"/>
</dbReference>